<dbReference type="HAMAP" id="MF_00235">
    <property type="entry name" value="Adenylate_kinase_Adk"/>
    <property type="match status" value="5"/>
</dbReference>
<proteinExistence type="inferred from homology"/>
<name>A0A1Y2CBI8_9FUNG</name>
<accession>A0A1Y2CBI8</accession>
<feature type="domain" description="AAA+ ATPase" evidence="4">
    <location>
        <begin position="609"/>
        <end position="751"/>
    </location>
</feature>
<dbReference type="EMBL" id="MCGO01000022">
    <property type="protein sequence ID" value="ORY44411.1"/>
    <property type="molecule type" value="Genomic_DNA"/>
</dbReference>
<dbReference type="Gene3D" id="3.40.50.300">
    <property type="entry name" value="P-loop containing nucleotide triphosphate hydrolases"/>
    <property type="match status" value="6"/>
</dbReference>
<evidence type="ECO:0000259" key="4">
    <source>
        <dbReference type="SMART" id="SM00382"/>
    </source>
</evidence>
<evidence type="ECO:0000256" key="1">
    <source>
        <dbReference type="ARBA" id="ARBA00022679"/>
    </source>
</evidence>
<dbReference type="PRINTS" id="PR00094">
    <property type="entry name" value="ADENYLTKNASE"/>
</dbReference>
<keyword evidence="3" id="KW-0418">Kinase</keyword>
<gene>
    <name evidence="5" type="ORF">BCR33DRAFT_220745</name>
</gene>
<dbReference type="PROSITE" id="PS00113">
    <property type="entry name" value="ADENYLATE_KINASE"/>
    <property type="match status" value="5"/>
</dbReference>
<feature type="domain" description="AAA+ ATPase" evidence="4">
    <location>
        <begin position="419"/>
        <end position="561"/>
    </location>
</feature>
<dbReference type="InterPro" id="IPR003593">
    <property type="entry name" value="AAA+_ATPase"/>
</dbReference>
<dbReference type="GO" id="GO:0019205">
    <property type="term" value="F:nucleobase-containing compound kinase activity"/>
    <property type="evidence" value="ECO:0007669"/>
    <property type="project" value="InterPro"/>
</dbReference>
<dbReference type="CDD" id="cd01428">
    <property type="entry name" value="ADK"/>
    <property type="match status" value="6"/>
</dbReference>
<protein>
    <submittedName>
        <fullName evidence="5">ADK-domain-containing protein</fullName>
    </submittedName>
</protein>
<feature type="domain" description="AAA+ ATPase" evidence="4">
    <location>
        <begin position="40"/>
        <end position="181"/>
    </location>
</feature>
<dbReference type="GO" id="GO:0005524">
    <property type="term" value="F:ATP binding"/>
    <property type="evidence" value="ECO:0007669"/>
    <property type="project" value="InterPro"/>
</dbReference>
<reference evidence="5 6" key="1">
    <citation type="submission" date="2016-07" db="EMBL/GenBank/DDBJ databases">
        <title>Pervasive Adenine N6-methylation of Active Genes in Fungi.</title>
        <authorList>
            <consortium name="DOE Joint Genome Institute"/>
            <person name="Mondo S.J."/>
            <person name="Dannebaum R.O."/>
            <person name="Kuo R.C."/>
            <person name="Labutti K."/>
            <person name="Haridas S."/>
            <person name="Kuo A."/>
            <person name="Salamov A."/>
            <person name="Ahrendt S.R."/>
            <person name="Lipzen A."/>
            <person name="Sullivan W."/>
            <person name="Andreopoulos W.B."/>
            <person name="Clum A."/>
            <person name="Lindquist E."/>
            <person name="Daum C."/>
            <person name="Ramamoorthy G.K."/>
            <person name="Gryganskyi A."/>
            <person name="Culley D."/>
            <person name="Magnuson J.K."/>
            <person name="James T.Y."/>
            <person name="O'Malley M.A."/>
            <person name="Stajich J.E."/>
            <person name="Spatafora J.W."/>
            <person name="Visel A."/>
            <person name="Grigoriev I.V."/>
        </authorList>
    </citation>
    <scope>NUCLEOTIDE SEQUENCE [LARGE SCALE GENOMIC DNA]</scope>
    <source>
        <strain evidence="5 6">JEL800</strain>
    </source>
</reference>
<dbReference type="GO" id="GO:0006139">
    <property type="term" value="P:nucleobase-containing compound metabolic process"/>
    <property type="evidence" value="ECO:0007669"/>
    <property type="project" value="InterPro"/>
</dbReference>
<dbReference type="OrthoDB" id="442176at2759"/>
<evidence type="ECO:0000313" key="6">
    <source>
        <dbReference type="Proteomes" id="UP000193642"/>
    </source>
</evidence>
<feature type="domain" description="AAA+ ATPase" evidence="4">
    <location>
        <begin position="229"/>
        <end position="371"/>
    </location>
</feature>
<sequence>MPVVGHFGDKVLRIESTGPIDQVYDKVRNSLVSEGILKPVPNIIFVLGGPGSGKGTQCVRLAEEFKLTHLSTGDLLRAELEKGSEIGKKCGDLMKEGKIVPMEIILGLLKTVISDHMETPGFLIDGFPRAMDQAIEFEKTIFPAKKVLFFTCPLETLEKRLIERGKTSGRADDNIDTIRKRFKTFQEESLPVVGHFGSRVLQIESTGTVDQVYADVKSRLISEKIVKPIPNIIFVLGGPGSGKGTQCVRLAKEFRLTHLSTGDLLRAELEKGSDIGKKCGDLMKEGKIVPMSIILGLLKAAINNSPENTPGFLIDGFPRAMDQAIEFEKTIFPAKKVLFFNCPLDTLEARLLERGKTSGRADDNIDTIRKRFKTFQEESLPVVGHFGSRVLKIESTGTVDEVYTTLKNGLLSEEIVKPVPNIIFVLGGPGSGKGTQCVRLAKEYQLTHLSTGDLLRAELEKGSEIGKKCGDLMKEGKIVPMSIILGLLKAAIDNSPTSTPGFLIDGFPRAMDQAVEFENTICPAKKVLFFNCPLETLEARLLERGKTSGRADDNIDTIRKRFKTFQEESLPVVGHFGSRVLKIESTGTVDQVYADLKRGLLAEDIIKPVPNIIFVLGGPGSGKGTQCVRLAKEFRLTHLSTGDLLRAELEKGSDIGKKCGDLMKEGKIVPMSIILGLLKAAISNSPENTPGFLIDGFPRAMDQAIEFEKTIFPAKKVLFFNCPLDTLEARLLERGKTSGRADDNIDTIRKRFKTFQEESLPVVGHFGSRVLKIESTGTVDQVYADLKQGLLTENVIRPDPNIIFVLGGPGSGKGTQCVRLAKEFRLTHLSTGDLLRAELEKGSEIGKKCGDLMKEGKIVPMEIILGLLKASILSNLDTPGFLIDGFPRAMNQAIEFEKSIFPAKKVLFFNCPLDTLEARLLERGKTSGRADDNIDTIRKRFKTFQEESLPVVGHFGSRVLKIESTGTVDEVYAETKRYLISDGTLRPDPNLIFVLGGPGSGKGTQCVRLAKEFHLTHLSTGDLLRAELEKGSEIGKKCGDLMKEGKLFQ</sequence>
<evidence type="ECO:0000256" key="2">
    <source>
        <dbReference type="ARBA" id="ARBA00022741"/>
    </source>
</evidence>
<comment type="caution">
    <text evidence="5">The sequence shown here is derived from an EMBL/GenBank/DDBJ whole genome shotgun (WGS) entry which is preliminary data.</text>
</comment>
<dbReference type="InterPro" id="IPR027417">
    <property type="entry name" value="P-loop_NTPase"/>
</dbReference>
<dbReference type="Proteomes" id="UP000193642">
    <property type="component" value="Unassembled WGS sequence"/>
</dbReference>
<dbReference type="InterPro" id="IPR000850">
    <property type="entry name" value="Adenylat/UMP-CMP_kin"/>
</dbReference>
<dbReference type="AlphaFoldDB" id="A0A1Y2CBI8"/>
<dbReference type="SUPFAM" id="SSF52540">
    <property type="entry name" value="P-loop containing nucleoside triphosphate hydrolases"/>
    <property type="match status" value="6"/>
</dbReference>
<keyword evidence="1" id="KW-0808">Transferase</keyword>
<feature type="domain" description="AAA+ ATPase" evidence="4">
    <location>
        <begin position="799"/>
        <end position="940"/>
    </location>
</feature>
<dbReference type="STRING" id="329046.A0A1Y2CBI8"/>
<dbReference type="InterPro" id="IPR033690">
    <property type="entry name" value="Adenylat_kinase_CS"/>
</dbReference>
<evidence type="ECO:0000313" key="5">
    <source>
        <dbReference type="EMBL" id="ORY44411.1"/>
    </source>
</evidence>
<dbReference type="SMART" id="SM00382">
    <property type="entry name" value="AAA"/>
    <property type="match status" value="5"/>
</dbReference>
<dbReference type="Pfam" id="PF00406">
    <property type="entry name" value="ADK"/>
    <property type="match status" value="6"/>
</dbReference>
<keyword evidence="2" id="KW-0547">Nucleotide-binding</keyword>
<dbReference type="PANTHER" id="PTHR23359">
    <property type="entry name" value="NUCLEOTIDE KINASE"/>
    <property type="match status" value="1"/>
</dbReference>
<evidence type="ECO:0000256" key="3">
    <source>
        <dbReference type="ARBA" id="ARBA00022777"/>
    </source>
</evidence>
<keyword evidence="6" id="KW-1185">Reference proteome</keyword>
<organism evidence="5 6">
    <name type="scientific">Rhizoclosmatium globosum</name>
    <dbReference type="NCBI Taxonomy" id="329046"/>
    <lineage>
        <taxon>Eukaryota</taxon>
        <taxon>Fungi</taxon>
        <taxon>Fungi incertae sedis</taxon>
        <taxon>Chytridiomycota</taxon>
        <taxon>Chytridiomycota incertae sedis</taxon>
        <taxon>Chytridiomycetes</taxon>
        <taxon>Chytridiales</taxon>
        <taxon>Chytriomycetaceae</taxon>
        <taxon>Rhizoclosmatium</taxon>
    </lineage>
</organism>